<dbReference type="Proteomes" id="UP000077755">
    <property type="component" value="Chromosome 5"/>
</dbReference>
<evidence type="ECO:0000313" key="1">
    <source>
        <dbReference type="EMBL" id="WOH00084.1"/>
    </source>
</evidence>
<reference evidence="1" key="1">
    <citation type="journal article" date="2016" name="Nat. Genet.">
        <title>A high-quality carrot genome assembly provides new insights into carotenoid accumulation and asterid genome evolution.</title>
        <authorList>
            <person name="Iorizzo M."/>
            <person name="Ellison S."/>
            <person name="Senalik D."/>
            <person name="Zeng P."/>
            <person name="Satapoomin P."/>
            <person name="Huang J."/>
            <person name="Bowman M."/>
            <person name="Iovene M."/>
            <person name="Sanseverino W."/>
            <person name="Cavagnaro P."/>
            <person name="Yildiz M."/>
            <person name="Macko-Podgorni A."/>
            <person name="Moranska E."/>
            <person name="Grzebelus E."/>
            <person name="Grzebelus D."/>
            <person name="Ashrafi H."/>
            <person name="Zheng Z."/>
            <person name="Cheng S."/>
            <person name="Spooner D."/>
            <person name="Van Deynze A."/>
            <person name="Simon P."/>
        </authorList>
    </citation>
    <scope>NUCLEOTIDE SEQUENCE</scope>
    <source>
        <tissue evidence="1">Leaf</tissue>
    </source>
</reference>
<dbReference type="EMBL" id="CP093347">
    <property type="protein sequence ID" value="WOH00084.1"/>
    <property type="molecule type" value="Genomic_DNA"/>
</dbReference>
<accession>A0A164XYV2</accession>
<organism evidence="1 2">
    <name type="scientific">Daucus carota subsp. sativus</name>
    <name type="common">Carrot</name>
    <dbReference type="NCBI Taxonomy" id="79200"/>
    <lineage>
        <taxon>Eukaryota</taxon>
        <taxon>Viridiplantae</taxon>
        <taxon>Streptophyta</taxon>
        <taxon>Embryophyta</taxon>
        <taxon>Tracheophyta</taxon>
        <taxon>Spermatophyta</taxon>
        <taxon>Magnoliopsida</taxon>
        <taxon>eudicotyledons</taxon>
        <taxon>Gunneridae</taxon>
        <taxon>Pentapetalae</taxon>
        <taxon>asterids</taxon>
        <taxon>campanulids</taxon>
        <taxon>Apiales</taxon>
        <taxon>Apiaceae</taxon>
        <taxon>Apioideae</taxon>
        <taxon>Scandiceae</taxon>
        <taxon>Daucinae</taxon>
        <taxon>Daucus</taxon>
        <taxon>Daucus sect. Daucus</taxon>
    </lineage>
</organism>
<proteinExistence type="predicted"/>
<sequence length="74" mass="8168">MFVELQCIAINNGFSISNYSNGYRHFSFSIVLDVGSNTSNRRAVSAHNLNSERMQDAGDITRYKRSAGTGHGII</sequence>
<evidence type="ECO:0000313" key="2">
    <source>
        <dbReference type="Proteomes" id="UP000077755"/>
    </source>
</evidence>
<name>A0A164XYV2_DAUCS</name>
<dbReference type="AlphaFoldDB" id="A0A164XYV2"/>
<protein>
    <submittedName>
        <fullName evidence="1">Uncharacterized protein</fullName>
    </submittedName>
</protein>
<gene>
    <name evidence="1" type="ORF">DCAR_0519440</name>
</gene>
<reference evidence="1" key="2">
    <citation type="submission" date="2022-03" db="EMBL/GenBank/DDBJ databases">
        <title>Draft title - Genomic analysis of global carrot germplasm unveils the trajectory of domestication and the origin of high carotenoid orange carrot.</title>
        <authorList>
            <person name="Iorizzo M."/>
            <person name="Ellison S."/>
            <person name="Senalik D."/>
            <person name="Macko-Podgorni A."/>
            <person name="Grzebelus D."/>
            <person name="Bostan H."/>
            <person name="Rolling W."/>
            <person name="Curaba J."/>
            <person name="Simon P."/>
        </authorList>
    </citation>
    <scope>NUCLEOTIDE SEQUENCE</scope>
    <source>
        <tissue evidence="1">Leaf</tissue>
    </source>
</reference>
<dbReference type="Gramene" id="KZM93747">
    <property type="protein sequence ID" value="KZM93747"/>
    <property type="gene ID" value="DCAR_016992"/>
</dbReference>
<keyword evidence="2" id="KW-1185">Reference proteome</keyword>